<dbReference type="InterPro" id="IPR019734">
    <property type="entry name" value="TPR_rpt"/>
</dbReference>
<dbReference type="RefSeq" id="XP_014467384.1">
    <property type="nucleotide sequence ID" value="XM_014611898.1"/>
</dbReference>
<dbReference type="GO" id="GO:0043531">
    <property type="term" value="F:ADP binding"/>
    <property type="evidence" value="ECO:0007669"/>
    <property type="project" value="InterPro"/>
</dbReference>
<feature type="domain" description="DUF7779" evidence="4">
    <location>
        <begin position="657"/>
        <end position="729"/>
    </location>
</feature>
<reference evidence="6" key="1">
    <citation type="submission" date="2025-08" db="UniProtKB">
        <authorList>
            <consortium name="RefSeq"/>
        </authorList>
    </citation>
    <scope>IDENTIFICATION</scope>
</reference>
<dbReference type="PRINTS" id="PR01415">
    <property type="entry name" value="ANKYRIN"/>
</dbReference>
<evidence type="ECO:0000256" key="2">
    <source>
        <dbReference type="PROSITE-ProRule" id="PRU00339"/>
    </source>
</evidence>
<dbReference type="SMART" id="SM00248">
    <property type="entry name" value="ANK"/>
    <property type="match status" value="6"/>
</dbReference>
<evidence type="ECO:0000313" key="6">
    <source>
        <dbReference type="RefSeq" id="XP_014467384.1"/>
    </source>
</evidence>
<dbReference type="PANTHER" id="PTHR46082">
    <property type="entry name" value="ATP/GTP-BINDING PROTEIN-RELATED"/>
    <property type="match status" value="1"/>
</dbReference>
<feature type="domain" description="NB-ARC" evidence="3">
    <location>
        <begin position="406"/>
        <end position="557"/>
    </location>
</feature>
<dbReference type="OrthoDB" id="7616244at2759"/>
<dbReference type="PROSITE" id="PS50297">
    <property type="entry name" value="ANK_REP_REGION"/>
    <property type="match status" value="4"/>
</dbReference>
<sequence>MSINSRKLLIAASESDLEEMDRLIKRGVSVNSKDRDGNTPLHWAVENGDLKVIELLLDKGATVNIKNNKGESPLDLVKRINRQDIVQILETSLNPKPQIQPQCEKLLDKQFEHKAGQVSQLLDQNINQIPRTSRQQDKFRQKGTKIKEAKKFDNLVFEYIKGDEKIYRFLQTKHKLDESKKITASNLLSESDDDYNLINYFFSYQDSKNEELFKDGSIKDVIVYTNINLNFESLKSAQIGVEKIEDKDDILDIECNKKQPMRYKFSEDVVSLLKPKLQNYGLAILKRTAEYSDNEIRDFLNHLVFAVNQPNEEELGEIIKEEIGKEFDFITTENIYNEFFIKMLNWLQGKERGMFLSYEEGKEFFKEMRRGIWFGVRDPVESFIGRAVQLDNLHRVLHGEVKTVISQTISISGLGGVGKSELARKYINKYSQKYDNIVWINAESYQTLVKSFRRLACDKLNINTKNANSKEEEIKSIVQEVYTSFSNRKSLFIFDNAEKYTSQNEFDHGIDKFLPSEPLDNYIKPYILITSRNQKWSNIQVLQLGVFDEEEATEFIKKSLNIENDAQKKYIKELANRLQFFPLALQQAVAYIRVQDENLKNVESKFTISDYLERYREKTKELLDFKFPEDSDNDYSKTILATWNVTLDMVRQRESGNDALDILNIVSYLAPEDIPIKIVLNLINDETKLSSAIELLQQYSMINYNLEHKMLNLHRLVQQVTRIQLEEQNREEEILIKALMLFDKNNVNSGNVDHAISVWNYSSRYNTLVNMFSPISSYINVELINSARYEEAYSFGLKVLELLSSPLLDSPFTCDGLLSTKNNIAGALLKLGKYDLALKVFQEVFNIEKVIFGRSDHPKILTVKSNIALVLCNQGKYNEALKYYQEILDIYKITLEENHPHILSTKHDIAAILLIQGKYDEALQMLQEICNSEEVTLGKNHSQTLNTKNSIASALGHLSKCDEALQIYRAICNIQEAALTKNHPEILLIKKNIAGMLLMQGKYNDALQTYQEVFNIEKEILGESHPDVLHTYRHIAETLRLQSKYDKALEIYQEILNKEKDIFNFDHPDILITLYNKALVLDSQGKYSDALQIYQEVLSKRKAIFGNDHPDTLKISNRIGIIYSKQGEYDKALQLYQKIYQFQTNNLGENHPDTLATKNNIGMALYGKKEYDQALQIFQEIFSKLQKLLPKHPDNLSTKNNIALVLLSQNKHDEALKTFREVLVSQEDILGEKHYSTTITKDNIAAILLIQRKHSEALKVWREVFKGFNEILGSEHPDTLRISNNIQSILMSSNDLLTAVKRNNFKRIKSLIEGGGGDVNTKDNDEITLLHYAVNNGDINIVNILLKNGADVTLITNKGNTPLHIATSKGHKDIVEVLLQYVNRNKLNDFINAKTTASGTTSLHVAAKNGYFDIIKLLLKHGAIYNIKNNEGETPFNLSKDQDVNYILKLTEELFGDAKNYNVDIISKLRAVKPDVFVAVANARNIQGNTLLQVATANKHKNIESKLLEILETSDQNLQNVNIETRVKSLKF</sequence>
<keyword evidence="1" id="KW-0040">ANK repeat</keyword>
<dbReference type="InterPro" id="IPR027417">
    <property type="entry name" value="P-loop_NTPase"/>
</dbReference>
<name>A0A6P3WNN0_DINQU</name>
<dbReference type="PROSITE" id="PS50005">
    <property type="entry name" value="TPR"/>
    <property type="match status" value="1"/>
</dbReference>
<dbReference type="Pfam" id="PF25000">
    <property type="entry name" value="DUF7779"/>
    <property type="match status" value="1"/>
</dbReference>
<keyword evidence="5" id="KW-1185">Reference proteome</keyword>
<accession>A0A6P3WNN0</accession>
<dbReference type="Pfam" id="PF00931">
    <property type="entry name" value="NB-ARC"/>
    <property type="match status" value="1"/>
</dbReference>
<dbReference type="InterPro" id="IPR011990">
    <property type="entry name" value="TPR-like_helical_dom_sf"/>
</dbReference>
<keyword evidence="2" id="KW-0802">TPR repeat</keyword>
<dbReference type="Pfam" id="PF13424">
    <property type="entry name" value="TPR_12"/>
    <property type="match status" value="4"/>
</dbReference>
<feature type="repeat" description="ANK" evidence="1">
    <location>
        <begin position="1358"/>
        <end position="1380"/>
    </location>
</feature>
<gene>
    <name evidence="6" type="primary">LOC106740649</name>
</gene>
<dbReference type="KEGG" id="dqu:106740649"/>
<feature type="repeat" description="ANK" evidence="1">
    <location>
        <begin position="36"/>
        <end position="68"/>
    </location>
</feature>
<dbReference type="SUPFAM" id="SSF48452">
    <property type="entry name" value="TPR-like"/>
    <property type="match status" value="3"/>
</dbReference>
<evidence type="ECO:0000256" key="1">
    <source>
        <dbReference type="PROSITE-ProRule" id="PRU00023"/>
    </source>
</evidence>
<dbReference type="SMART" id="SM00028">
    <property type="entry name" value="TPR"/>
    <property type="match status" value="10"/>
</dbReference>
<dbReference type="Pfam" id="PF13857">
    <property type="entry name" value="Ank_5"/>
    <property type="match status" value="1"/>
</dbReference>
<dbReference type="InterPro" id="IPR002110">
    <property type="entry name" value="Ankyrin_rpt"/>
</dbReference>
<dbReference type="PROSITE" id="PS50088">
    <property type="entry name" value="ANK_REPEAT"/>
    <property type="match status" value="4"/>
</dbReference>
<dbReference type="GeneID" id="106740649"/>
<dbReference type="Pfam" id="PF13374">
    <property type="entry name" value="TPR_10"/>
    <property type="match status" value="3"/>
</dbReference>
<dbReference type="Gene3D" id="1.25.40.20">
    <property type="entry name" value="Ankyrin repeat-containing domain"/>
    <property type="match status" value="3"/>
</dbReference>
<feature type="repeat" description="ANK" evidence="1">
    <location>
        <begin position="1325"/>
        <end position="1357"/>
    </location>
</feature>
<proteinExistence type="predicted"/>
<dbReference type="Gene3D" id="1.25.40.10">
    <property type="entry name" value="Tetratricopeptide repeat domain"/>
    <property type="match status" value="4"/>
</dbReference>
<dbReference type="InterPro" id="IPR002182">
    <property type="entry name" value="NB-ARC"/>
</dbReference>
<organism evidence="5 6">
    <name type="scientific">Dinoponera quadriceps</name>
    <name type="common">South American ant</name>
    <dbReference type="NCBI Taxonomy" id="609295"/>
    <lineage>
        <taxon>Eukaryota</taxon>
        <taxon>Metazoa</taxon>
        <taxon>Ecdysozoa</taxon>
        <taxon>Arthropoda</taxon>
        <taxon>Hexapoda</taxon>
        <taxon>Insecta</taxon>
        <taxon>Pterygota</taxon>
        <taxon>Neoptera</taxon>
        <taxon>Endopterygota</taxon>
        <taxon>Hymenoptera</taxon>
        <taxon>Apocrita</taxon>
        <taxon>Aculeata</taxon>
        <taxon>Formicoidea</taxon>
        <taxon>Formicidae</taxon>
        <taxon>Ponerinae</taxon>
        <taxon>Ponerini</taxon>
        <taxon>Dinoponera</taxon>
    </lineage>
</organism>
<dbReference type="SUPFAM" id="SSF52540">
    <property type="entry name" value="P-loop containing nucleoside triphosphate hydrolases"/>
    <property type="match status" value="1"/>
</dbReference>
<evidence type="ECO:0000259" key="3">
    <source>
        <dbReference type="Pfam" id="PF00931"/>
    </source>
</evidence>
<feature type="repeat" description="ANK" evidence="1">
    <location>
        <begin position="1398"/>
        <end position="1430"/>
    </location>
</feature>
<dbReference type="PANTHER" id="PTHR46082:SF6">
    <property type="entry name" value="AAA+ ATPASE DOMAIN-CONTAINING PROTEIN-RELATED"/>
    <property type="match status" value="1"/>
</dbReference>
<dbReference type="Proteomes" id="UP000515204">
    <property type="component" value="Unplaced"/>
</dbReference>
<dbReference type="SUPFAM" id="SSF48403">
    <property type="entry name" value="Ankyrin repeat"/>
    <property type="match status" value="2"/>
</dbReference>
<protein>
    <submittedName>
        <fullName evidence="6">Uncharacterized protein LOC106740649 isoform X1</fullName>
    </submittedName>
</protein>
<dbReference type="InterPro" id="IPR056681">
    <property type="entry name" value="DUF7779"/>
</dbReference>
<dbReference type="InterPro" id="IPR036770">
    <property type="entry name" value="Ankyrin_rpt-contain_sf"/>
</dbReference>
<evidence type="ECO:0000259" key="4">
    <source>
        <dbReference type="Pfam" id="PF25000"/>
    </source>
</evidence>
<dbReference type="Pfam" id="PF12796">
    <property type="entry name" value="Ank_2"/>
    <property type="match status" value="2"/>
</dbReference>
<evidence type="ECO:0000313" key="5">
    <source>
        <dbReference type="Proteomes" id="UP000515204"/>
    </source>
</evidence>
<dbReference type="Gene3D" id="3.40.50.300">
    <property type="entry name" value="P-loop containing nucleotide triphosphate hydrolases"/>
    <property type="match status" value="1"/>
</dbReference>
<dbReference type="InterPro" id="IPR053137">
    <property type="entry name" value="NLR-like"/>
</dbReference>
<feature type="repeat" description="TPR" evidence="2">
    <location>
        <begin position="1113"/>
        <end position="1146"/>
    </location>
</feature>